<protein>
    <recommendedName>
        <fullName evidence="9">Peptidase S8/S53 domain-containing protein</fullName>
    </recommendedName>
</protein>
<evidence type="ECO:0000256" key="4">
    <source>
        <dbReference type="ARBA" id="ARBA00022825"/>
    </source>
</evidence>
<evidence type="ECO:0000256" key="6">
    <source>
        <dbReference type="SAM" id="MobiDB-lite"/>
    </source>
</evidence>
<evidence type="ECO:0000256" key="3">
    <source>
        <dbReference type="ARBA" id="ARBA00022801"/>
    </source>
</evidence>
<evidence type="ECO:0000313" key="11">
    <source>
        <dbReference type="Proteomes" id="UP000308760"/>
    </source>
</evidence>
<dbReference type="InterPro" id="IPR023827">
    <property type="entry name" value="Peptidase_S8_Asp-AS"/>
</dbReference>
<dbReference type="PANTHER" id="PTHR43806:SF11">
    <property type="entry name" value="CEREVISIN-RELATED"/>
    <property type="match status" value="1"/>
</dbReference>
<dbReference type="GO" id="GO:0004252">
    <property type="term" value="F:serine-type endopeptidase activity"/>
    <property type="evidence" value="ECO:0007669"/>
    <property type="project" value="UniProtKB-UniRule"/>
</dbReference>
<keyword evidence="3 5" id="KW-0378">Hydrolase</keyword>
<evidence type="ECO:0000256" key="2">
    <source>
        <dbReference type="ARBA" id="ARBA00022670"/>
    </source>
</evidence>
<keyword evidence="7" id="KW-1133">Transmembrane helix</keyword>
<keyword evidence="11" id="KW-1185">Reference proteome</keyword>
<organism evidence="10 11">
    <name type="scientific">Glycomyces buryatensis</name>
    <dbReference type="NCBI Taxonomy" id="2570927"/>
    <lineage>
        <taxon>Bacteria</taxon>
        <taxon>Bacillati</taxon>
        <taxon>Actinomycetota</taxon>
        <taxon>Actinomycetes</taxon>
        <taxon>Glycomycetales</taxon>
        <taxon>Glycomycetaceae</taxon>
        <taxon>Glycomyces</taxon>
    </lineage>
</organism>
<feature type="signal peptide" evidence="8">
    <location>
        <begin position="1"/>
        <end position="42"/>
    </location>
</feature>
<feature type="active site" description="Charge relay system" evidence="5">
    <location>
        <position position="115"/>
    </location>
</feature>
<evidence type="ECO:0000256" key="5">
    <source>
        <dbReference type="PROSITE-ProRule" id="PRU01240"/>
    </source>
</evidence>
<feature type="compositionally biased region" description="Acidic residues" evidence="6">
    <location>
        <begin position="359"/>
        <end position="369"/>
    </location>
</feature>
<dbReference type="InterPro" id="IPR050131">
    <property type="entry name" value="Peptidase_S8_subtilisin-like"/>
</dbReference>
<gene>
    <name evidence="10" type="ORF">FAB82_15390</name>
</gene>
<evidence type="ECO:0000313" key="10">
    <source>
        <dbReference type="EMBL" id="THV40643.1"/>
    </source>
</evidence>
<dbReference type="AlphaFoldDB" id="A0A4S8Q8D1"/>
<comment type="similarity">
    <text evidence="1 5">Belongs to the peptidase S8 family.</text>
</comment>
<keyword evidence="8" id="KW-0732">Signal</keyword>
<dbReference type="OrthoDB" id="9798386at2"/>
<evidence type="ECO:0000256" key="1">
    <source>
        <dbReference type="ARBA" id="ARBA00011073"/>
    </source>
</evidence>
<name>A0A4S8Q8D1_9ACTN</name>
<dbReference type="Gene3D" id="3.40.50.200">
    <property type="entry name" value="Peptidase S8/S53 domain"/>
    <property type="match status" value="1"/>
</dbReference>
<reference evidence="11" key="1">
    <citation type="submission" date="2019-04" db="EMBL/GenBank/DDBJ databases">
        <title>Nocardioides xinjiangensis sp. nov.</title>
        <authorList>
            <person name="Liu S."/>
        </authorList>
    </citation>
    <scope>NUCLEOTIDE SEQUENCE [LARGE SCALE GENOMIC DNA]</scope>
    <source>
        <strain evidence="11">18</strain>
    </source>
</reference>
<dbReference type="InterPro" id="IPR000209">
    <property type="entry name" value="Peptidase_S8/S53_dom"/>
</dbReference>
<dbReference type="GO" id="GO:0006508">
    <property type="term" value="P:proteolysis"/>
    <property type="evidence" value="ECO:0007669"/>
    <property type="project" value="UniProtKB-KW"/>
</dbReference>
<dbReference type="EMBL" id="STGY01000056">
    <property type="protein sequence ID" value="THV40643.1"/>
    <property type="molecule type" value="Genomic_DNA"/>
</dbReference>
<feature type="active site" description="Charge relay system" evidence="5">
    <location>
        <position position="79"/>
    </location>
</feature>
<evidence type="ECO:0000256" key="7">
    <source>
        <dbReference type="SAM" id="Phobius"/>
    </source>
</evidence>
<dbReference type="PANTHER" id="PTHR43806">
    <property type="entry name" value="PEPTIDASE S8"/>
    <property type="match status" value="1"/>
</dbReference>
<feature type="transmembrane region" description="Helical" evidence="7">
    <location>
        <begin position="389"/>
        <end position="413"/>
    </location>
</feature>
<feature type="chain" id="PRO_5020320763" description="Peptidase S8/S53 domain-containing protein" evidence="8">
    <location>
        <begin position="43"/>
        <end position="427"/>
    </location>
</feature>
<proteinExistence type="inferred from homology"/>
<accession>A0A4S8Q8D1</accession>
<dbReference type="InterPro" id="IPR036852">
    <property type="entry name" value="Peptidase_S8/S53_dom_sf"/>
</dbReference>
<feature type="region of interest" description="Disordered" evidence="6">
    <location>
        <begin position="334"/>
        <end position="384"/>
    </location>
</feature>
<feature type="active site" description="Charge relay system" evidence="5">
    <location>
        <position position="277"/>
    </location>
</feature>
<dbReference type="PROSITE" id="PS00136">
    <property type="entry name" value="SUBTILASE_ASP"/>
    <property type="match status" value="1"/>
</dbReference>
<dbReference type="PROSITE" id="PS51892">
    <property type="entry name" value="SUBTILASE"/>
    <property type="match status" value="1"/>
</dbReference>
<keyword evidence="2 5" id="KW-0645">Protease</keyword>
<dbReference type="SUPFAM" id="SSF52743">
    <property type="entry name" value="Subtilisin-like"/>
    <property type="match status" value="1"/>
</dbReference>
<keyword evidence="7" id="KW-0812">Transmembrane</keyword>
<keyword evidence="7" id="KW-0472">Membrane</keyword>
<sequence length="427" mass="43199">MNQDRTSNSCAASGFRRFAFGAAAVGLAATGAVLAIPSAALAQDELDLYTENAWALEQIHAEGAWSSSTGDGVTVAIVDTGISEHPFFEDKSVERGYSALDPDEEPDAYADVNGHGTGMAAAVLYAAPDVTVLPVRVSTGEDVGISLGAGENNFEGIRWAADNGADVMVIPWGELGGDGENIDPNPEFLEAVQYAIDLDIVVIASGGNDPALSAVGNPASFDGVVAVGGTDKDGAPWSGGTTSSDIELAAPADSMTYPTPQVFLSDDSLYFEAAGTSASAAIVGGVAALVRAAHPELDASNIIQRLIATADDGGAGKTDALGYGLVDADAAVNADEVDPVEENPLGYPMGEAGASGASPDDESSSEDAAVEPTDTQDSQPSAADDAGTGLTTIVVIAAAAVLLAAAVAVLMMLRSRARSKPPVQPWQ</sequence>
<dbReference type="PRINTS" id="PR00723">
    <property type="entry name" value="SUBTILISIN"/>
</dbReference>
<dbReference type="InterPro" id="IPR015500">
    <property type="entry name" value="Peptidase_S8_subtilisin-rel"/>
</dbReference>
<evidence type="ECO:0000256" key="8">
    <source>
        <dbReference type="SAM" id="SignalP"/>
    </source>
</evidence>
<reference evidence="10 11" key="2">
    <citation type="submission" date="2019-05" db="EMBL/GenBank/DDBJ databases">
        <title>Glycomyces buryatensis sp. nov.</title>
        <authorList>
            <person name="Nikitina E."/>
        </authorList>
    </citation>
    <scope>NUCLEOTIDE SEQUENCE [LARGE SCALE GENOMIC DNA]</scope>
    <source>
        <strain evidence="10 11">18</strain>
    </source>
</reference>
<comment type="caution">
    <text evidence="10">The sequence shown here is derived from an EMBL/GenBank/DDBJ whole genome shotgun (WGS) entry which is preliminary data.</text>
</comment>
<feature type="domain" description="Peptidase S8/S53" evidence="9">
    <location>
        <begin position="70"/>
        <end position="324"/>
    </location>
</feature>
<dbReference type="Pfam" id="PF00082">
    <property type="entry name" value="Peptidase_S8"/>
    <property type="match status" value="1"/>
</dbReference>
<keyword evidence="4 5" id="KW-0720">Serine protease</keyword>
<dbReference type="RefSeq" id="WP_136535417.1">
    <property type="nucleotide sequence ID" value="NZ_STGY01000056.1"/>
</dbReference>
<dbReference type="Proteomes" id="UP000308760">
    <property type="component" value="Unassembled WGS sequence"/>
</dbReference>
<evidence type="ECO:0000259" key="9">
    <source>
        <dbReference type="Pfam" id="PF00082"/>
    </source>
</evidence>